<evidence type="ECO:0000313" key="6">
    <source>
        <dbReference type="EMBL" id="MQQ09615.1"/>
    </source>
</evidence>
<dbReference type="InterPro" id="IPR006879">
    <property type="entry name" value="YdjC-like"/>
</dbReference>
<accession>A0A843YIY0</accession>
<proteinExistence type="predicted"/>
<dbReference type="GO" id="GO:0019213">
    <property type="term" value="F:deacetylase activity"/>
    <property type="evidence" value="ECO:0007669"/>
    <property type="project" value="TreeGrafter"/>
</dbReference>
<reference evidence="6 7" key="1">
    <citation type="submission" date="2019-10" db="EMBL/GenBank/DDBJ databases">
        <title>Epibacterium sp. nov., isolated from seawater.</title>
        <authorList>
            <person name="Zhang X."/>
            <person name="Li N."/>
        </authorList>
    </citation>
    <scope>NUCLEOTIDE SEQUENCE [LARGE SCALE GENOMIC DNA]</scope>
    <source>
        <strain evidence="6 7">SM1979</strain>
    </source>
</reference>
<evidence type="ECO:0000256" key="3">
    <source>
        <dbReference type="ARBA" id="ARBA00022801"/>
    </source>
</evidence>
<dbReference type="SUPFAM" id="SSF88713">
    <property type="entry name" value="Glycoside hydrolase/deacetylase"/>
    <property type="match status" value="1"/>
</dbReference>
<evidence type="ECO:0000313" key="7">
    <source>
        <dbReference type="Proteomes" id="UP000444174"/>
    </source>
</evidence>
<evidence type="ECO:0000256" key="1">
    <source>
        <dbReference type="ARBA" id="ARBA00001946"/>
    </source>
</evidence>
<evidence type="ECO:0000256" key="5">
    <source>
        <dbReference type="ARBA" id="ARBA00023277"/>
    </source>
</evidence>
<dbReference type="AlphaFoldDB" id="A0A843YIY0"/>
<dbReference type="Proteomes" id="UP000444174">
    <property type="component" value="Unassembled WGS sequence"/>
</dbReference>
<gene>
    <name evidence="6" type="ORF">GFB49_14200</name>
</gene>
<keyword evidence="3" id="KW-0378">Hydrolase</keyword>
<keyword evidence="2" id="KW-0479">Metal-binding</keyword>
<dbReference type="CDD" id="cd10807">
    <property type="entry name" value="YdjC_like_3"/>
    <property type="match status" value="1"/>
</dbReference>
<dbReference type="GO" id="GO:0016787">
    <property type="term" value="F:hydrolase activity"/>
    <property type="evidence" value="ECO:0007669"/>
    <property type="project" value="UniProtKB-KW"/>
</dbReference>
<evidence type="ECO:0000256" key="4">
    <source>
        <dbReference type="ARBA" id="ARBA00022842"/>
    </source>
</evidence>
<organism evidence="6 7">
    <name type="scientific">Tritonibacter litoralis</name>
    <dbReference type="NCBI Taxonomy" id="2662264"/>
    <lineage>
        <taxon>Bacteria</taxon>
        <taxon>Pseudomonadati</taxon>
        <taxon>Pseudomonadota</taxon>
        <taxon>Alphaproteobacteria</taxon>
        <taxon>Rhodobacterales</taxon>
        <taxon>Paracoccaceae</taxon>
        <taxon>Tritonibacter</taxon>
    </lineage>
</organism>
<keyword evidence="5" id="KW-0119">Carbohydrate metabolism</keyword>
<dbReference type="PANTHER" id="PTHR31609:SF1">
    <property type="entry name" value="CARBOHYDRATE DEACETYLASE"/>
    <property type="match status" value="1"/>
</dbReference>
<dbReference type="Pfam" id="PF04794">
    <property type="entry name" value="YdjC"/>
    <property type="match status" value="1"/>
</dbReference>
<keyword evidence="7" id="KW-1185">Reference proteome</keyword>
<protein>
    <submittedName>
        <fullName evidence="6">ChbG/HpnK family deacetylase</fullName>
    </submittedName>
</protein>
<dbReference type="InterPro" id="IPR011330">
    <property type="entry name" value="Glyco_hydro/deAcase_b/a-brl"/>
</dbReference>
<comment type="cofactor">
    <cofactor evidence="1">
        <name>Mg(2+)</name>
        <dbReference type="ChEBI" id="CHEBI:18420"/>
    </cofactor>
</comment>
<dbReference type="GO" id="GO:0046872">
    <property type="term" value="F:metal ion binding"/>
    <property type="evidence" value="ECO:0007669"/>
    <property type="project" value="UniProtKB-KW"/>
</dbReference>
<comment type="caution">
    <text evidence="6">The sequence shown here is derived from an EMBL/GenBank/DDBJ whole genome shotgun (WGS) entry which is preliminary data.</text>
</comment>
<evidence type="ECO:0000256" key="2">
    <source>
        <dbReference type="ARBA" id="ARBA00022723"/>
    </source>
</evidence>
<dbReference type="EMBL" id="WIBF01000009">
    <property type="protein sequence ID" value="MQQ09615.1"/>
    <property type="molecule type" value="Genomic_DNA"/>
</dbReference>
<name>A0A843YIY0_9RHOB</name>
<sequence length="294" mass="32370">MAGENVTMLHFTLCADDFGLHQDADNGIIDLVQAGRLNAVSCMSVGPTLGQNAGRLLQAAADGRAQIGLHLTFTEYAPVGLMPHLAPDGVLPAIGALIQQAHLRKLRQNEITEQVSRQLRVFTETFGRLPDFIDGHQHAHILPGIRDAVIAAVLNMPRGVWVRSCDLPLSRLLSLGIARRRAVIISTLARRLKRKLLRHHVPTNGVFFGVNDFDPHQDFGDMMRIWMDAARTSGKPALIMCHPGHPKTTDIWDPIAVRRPDELSYLASDQFEQDMVLRDMTLVAQPVAASAQNA</sequence>
<dbReference type="PANTHER" id="PTHR31609">
    <property type="entry name" value="YDJC DEACETYLASE FAMILY MEMBER"/>
    <property type="match status" value="1"/>
</dbReference>
<keyword evidence="4" id="KW-0460">Magnesium</keyword>
<dbReference type="GO" id="GO:0005975">
    <property type="term" value="P:carbohydrate metabolic process"/>
    <property type="evidence" value="ECO:0007669"/>
    <property type="project" value="InterPro"/>
</dbReference>
<dbReference type="Gene3D" id="3.20.20.370">
    <property type="entry name" value="Glycoside hydrolase/deacetylase"/>
    <property type="match status" value="1"/>
</dbReference>